<accession>A0A397VX05</accession>
<reference evidence="1 2" key="1">
    <citation type="submission" date="2018-06" db="EMBL/GenBank/DDBJ databases">
        <title>Comparative genomics reveals the genomic features of Rhizophagus irregularis, R. cerebriforme, R. diaphanum and Gigaspora rosea, and their symbiotic lifestyle signature.</title>
        <authorList>
            <person name="Morin E."/>
            <person name="San Clemente H."/>
            <person name="Chen E.C.H."/>
            <person name="De La Providencia I."/>
            <person name="Hainaut M."/>
            <person name="Kuo A."/>
            <person name="Kohler A."/>
            <person name="Murat C."/>
            <person name="Tang N."/>
            <person name="Roy S."/>
            <person name="Loubradou J."/>
            <person name="Henrissat B."/>
            <person name="Grigoriev I.V."/>
            <person name="Corradi N."/>
            <person name="Roux C."/>
            <person name="Martin F.M."/>
        </authorList>
    </citation>
    <scope>NUCLEOTIDE SEQUENCE [LARGE SCALE GENOMIC DNA]</scope>
    <source>
        <strain evidence="1 2">DAOM 194757</strain>
    </source>
</reference>
<protein>
    <recommendedName>
        <fullName evidence="3">BED-type domain-containing protein</fullName>
    </recommendedName>
</protein>
<gene>
    <name evidence="1" type="ORF">C2G38_2163551</name>
</gene>
<evidence type="ECO:0008006" key="3">
    <source>
        <dbReference type="Google" id="ProtNLM"/>
    </source>
</evidence>
<dbReference type="EMBL" id="QKWP01000138">
    <property type="protein sequence ID" value="RIB26351.1"/>
    <property type="molecule type" value="Genomic_DNA"/>
</dbReference>
<dbReference type="STRING" id="44941.A0A397VX05"/>
<organism evidence="1 2">
    <name type="scientific">Gigaspora rosea</name>
    <dbReference type="NCBI Taxonomy" id="44941"/>
    <lineage>
        <taxon>Eukaryota</taxon>
        <taxon>Fungi</taxon>
        <taxon>Fungi incertae sedis</taxon>
        <taxon>Mucoromycota</taxon>
        <taxon>Glomeromycotina</taxon>
        <taxon>Glomeromycetes</taxon>
        <taxon>Diversisporales</taxon>
        <taxon>Gigasporaceae</taxon>
        <taxon>Gigaspora</taxon>
    </lineage>
</organism>
<dbReference type="OrthoDB" id="2303868at2759"/>
<sequence length="240" mass="27916">MSNNIDNNPIATSDTEDCSIFSSSSMNKKSSGRPRVEVWDDYNIDKKNGKYYSIQCKYCSTHWQRGIPANMELHLANECSSCPQYKQKYWQDIIENRRNNYQRTYKTKRRKSTYGVIALKIKLTFPDRVNSDTNGPKCRAIFICEFTYEYGPAFWSVFVRINSIGKCRNLILKAKTPYLVNTNDSESLTNDLESLSIDRQNLLDRAVLKTWVGCGISFKLIDNTFMQDLFMRLNPAYHPQ</sequence>
<dbReference type="AlphaFoldDB" id="A0A397VX05"/>
<evidence type="ECO:0000313" key="2">
    <source>
        <dbReference type="Proteomes" id="UP000266673"/>
    </source>
</evidence>
<proteinExistence type="predicted"/>
<evidence type="ECO:0000313" key="1">
    <source>
        <dbReference type="EMBL" id="RIB26351.1"/>
    </source>
</evidence>
<dbReference type="Proteomes" id="UP000266673">
    <property type="component" value="Unassembled WGS sequence"/>
</dbReference>
<name>A0A397VX05_9GLOM</name>
<keyword evidence="2" id="KW-1185">Reference proteome</keyword>
<comment type="caution">
    <text evidence="1">The sequence shown here is derived from an EMBL/GenBank/DDBJ whole genome shotgun (WGS) entry which is preliminary data.</text>
</comment>